<dbReference type="Pfam" id="PF14223">
    <property type="entry name" value="Retrotran_gag_2"/>
    <property type="match status" value="1"/>
</dbReference>
<dbReference type="Proteomes" id="UP001146120">
    <property type="component" value="Unassembled WGS sequence"/>
</dbReference>
<name>A0AAV2ZSL5_9STRA</name>
<dbReference type="AlphaFoldDB" id="A0AAV2ZSL5"/>
<feature type="domain" description="Retrovirus-related Pol polyprotein from transposon TNT 1-94-like beta-barrel" evidence="1">
    <location>
        <begin position="80"/>
        <end position="160"/>
    </location>
</feature>
<accession>A0AAV2ZSL5</accession>
<dbReference type="InterPro" id="IPR054722">
    <property type="entry name" value="PolX-like_BBD"/>
</dbReference>
<protein>
    <recommendedName>
        <fullName evidence="1">Retrovirus-related Pol polyprotein from transposon TNT 1-94-like beta-barrel domain-containing protein</fullName>
    </recommendedName>
</protein>
<dbReference type="EMBL" id="DAKRPA010000001">
    <property type="protein sequence ID" value="DBA05375.1"/>
    <property type="molecule type" value="Genomic_DNA"/>
</dbReference>
<reference evidence="2" key="1">
    <citation type="submission" date="2022-11" db="EMBL/GenBank/DDBJ databases">
        <authorList>
            <person name="Morgan W.R."/>
            <person name="Tartar A."/>
        </authorList>
    </citation>
    <scope>NUCLEOTIDE SEQUENCE</scope>
    <source>
        <strain evidence="2">ARSEF 373</strain>
    </source>
</reference>
<reference evidence="2" key="2">
    <citation type="journal article" date="2023" name="Microbiol Resour">
        <title>Decontamination and Annotation of the Draft Genome Sequence of the Oomycete Lagenidium giganteum ARSEF 373.</title>
        <authorList>
            <person name="Morgan W.R."/>
            <person name="Tartar A."/>
        </authorList>
    </citation>
    <scope>NUCLEOTIDE SEQUENCE</scope>
    <source>
        <strain evidence="2">ARSEF 373</strain>
    </source>
</reference>
<dbReference type="PANTHER" id="PTHR47592:SF27">
    <property type="entry name" value="OS08G0421700 PROTEIN"/>
    <property type="match status" value="1"/>
</dbReference>
<organism evidence="2 3">
    <name type="scientific">Lagenidium giganteum</name>
    <dbReference type="NCBI Taxonomy" id="4803"/>
    <lineage>
        <taxon>Eukaryota</taxon>
        <taxon>Sar</taxon>
        <taxon>Stramenopiles</taxon>
        <taxon>Oomycota</taxon>
        <taxon>Peronosporomycetes</taxon>
        <taxon>Pythiales</taxon>
        <taxon>Pythiaceae</taxon>
    </lineage>
</organism>
<gene>
    <name evidence="2" type="ORF">N0F65_007537</name>
</gene>
<proteinExistence type="predicted"/>
<evidence type="ECO:0000313" key="3">
    <source>
        <dbReference type="Proteomes" id="UP001146120"/>
    </source>
</evidence>
<comment type="caution">
    <text evidence="2">The sequence shown here is derived from an EMBL/GenBank/DDBJ whole genome shotgun (WGS) entry which is preliminary data.</text>
</comment>
<dbReference type="PANTHER" id="PTHR47592">
    <property type="entry name" value="PBF68 PROTEIN"/>
    <property type="match status" value="1"/>
</dbReference>
<keyword evidence="3" id="KW-1185">Reference proteome</keyword>
<evidence type="ECO:0000259" key="1">
    <source>
        <dbReference type="Pfam" id="PF22936"/>
    </source>
</evidence>
<sequence length="184" mass="20228">MKALAVLVKMLSPTYQMIVRNARSAKEAWDILQTFFVTKNLHNRVQLRKQLHGSVMAVGEDQDDEHVFAVCDSEASGMAWLPDSGASVHMTFDLEDFIEYRTLVDILEVTVANGQRLRAAGAGLVRLGPEDGKPVTLTEVLHVPKLNRKLMSIPALSSKGASCVFEATKCIVYSGKEQVLAAEK</sequence>
<dbReference type="Pfam" id="PF22936">
    <property type="entry name" value="Pol_BBD"/>
    <property type="match status" value="1"/>
</dbReference>
<evidence type="ECO:0000313" key="2">
    <source>
        <dbReference type="EMBL" id="DBA05375.1"/>
    </source>
</evidence>